<evidence type="ECO:0000256" key="5">
    <source>
        <dbReference type="ARBA" id="ARBA00023118"/>
    </source>
</evidence>
<proteinExistence type="predicted"/>
<reference evidence="7 8" key="1">
    <citation type="submission" date="2015-07" db="EMBL/GenBank/DDBJ databases">
        <authorList>
            <person name="O'Brien H.E."/>
            <person name="Thakur S."/>
            <person name="Gong Y."/>
            <person name="Wang P.W."/>
            <person name="Guttman D.S."/>
        </authorList>
    </citation>
    <scope>NUCLEOTIDE SEQUENCE [LARGE SCALE GENOMIC DNA]</scope>
    <source>
        <strain evidence="7 8">107</strain>
    </source>
</reference>
<feature type="domain" description="HD Cas3-type" evidence="6">
    <location>
        <begin position="1"/>
        <end position="244"/>
    </location>
</feature>
<dbReference type="SUPFAM" id="SSF52540">
    <property type="entry name" value="P-loop containing nucleoside triphosphate hydrolases"/>
    <property type="match status" value="1"/>
</dbReference>
<dbReference type="Pfam" id="PF22590">
    <property type="entry name" value="Cas3-like_C_2"/>
    <property type="match status" value="1"/>
</dbReference>
<evidence type="ECO:0000256" key="2">
    <source>
        <dbReference type="ARBA" id="ARBA00022801"/>
    </source>
</evidence>
<evidence type="ECO:0000313" key="7">
    <source>
        <dbReference type="EMBL" id="KPC17423.1"/>
    </source>
</evidence>
<dbReference type="InterPro" id="IPR006483">
    <property type="entry name" value="CRISPR-assoc_Cas3_HD"/>
</dbReference>
<keyword evidence="8" id="KW-1185">Reference proteome</keyword>
<name>A0ABR5KS23_PSEAV</name>
<accession>A0ABR5KS23</accession>
<organism evidence="7 8">
    <name type="scientific">Pseudomonas amygdali pv. lachrymans</name>
    <name type="common">Pseudomonas syringae pv. lachrymans</name>
    <dbReference type="NCBI Taxonomy" id="53707"/>
    <lineage>
        <taxon>Bacteria</taxon>
        <taxon>Pseudomonadati</taxon>
        <taxon>Pseudomonadota</taxon>
        <taxon>Gammaproteobacteria</taxon>
        <taxon>Pseudomonadales</taxon>
        <taxon>Pseudomonadaceae</taxon>
        <taxon>Pseudomonas</taxon>
        <taxon>Pseudomonas amygdali</taxon>
    </lineage>
</organism>
<evidence type="ECO:0000259" key="6">
    <source>
        <dbReference type="PROSITE" id="PS51643"/>
    </source>
</evidence>
<keyword evidence="5" id="KW-0051">Antiviral defense</keyword>
<dbReference type="EMBL" id="LGLK01000057">
    <property type="protein sequence ID" value="KPC17423.1"/>
    <property type="molecule type" value="Genomic_DNA"/>
</dbReference>
<sequence length="1122" mass="126785">MNIYLKIMSPITVMGALIHDLGKASVSFQKKLAHELEFEPIRHETMSFLMAAQMFDFIDRFDSPEGLRDWCNSHLQKRLAHFLMISPEPETILEHIRLHVNERLCSKNWAVDKVGLTSALWLALSHHRLPEGADNEELEEAPWVSFTRKEGYFVRVREKGQDPTTYDEVRENLRFPQSSIATKGLPWNNLAWCQAVLSQYQKIQLATRQLAKRSVAFDIRAKENPFAQVLALMGRSALVFADYRDSSEKIGRHDYPPAEEIFANTLSGMFADSLDEHLLHTGAYAEKLFKQMFLNKRTLMDKAPTLSRTVRARKMKGLKFTSDDPRYQWQNRIHEQLASQASDQPFFGCVIGKTGSGKTRGNVLTMHAMKKTLRFTCAIGLRALVTQTFDAYQETFIGLDKTNVALLIGERSQVKADPQAIMDAKGTGLDPLMPEGTGNDINVDNALLGDTFEIASASPAQHPLEFMYDPKKQAKLLTTPVQVLTIDHLMSGASLELASGLKQLFHLMATDIIADEIDDYDPKSLPAISRMAFISGFFGRSFIISSATASRVIIQELYNAWYLGVQKRQGLHYGIKPRAVLISHVPGFETLLVKPEDFKKSLWEYLKGVGEHSAHPGQRKHAVKIAQISKVHVSTIQKEMKKQPKFLPDKQCREILDKAILGMHGEPHIGVNLDGLKLSTGFIRFTHIRNAQYYAAWLNLQEVDDTLLVPFCYHSKLYSAERKAIEEMLLSINTRKGRDDMSGDDVIFEHPFVKGSVDKARKLGLKNIVYVLCTTSIIEVGRDHDYDFACLEPSSTRSMVQAAGRVWRHRRKQLPDNAHNGLIMSSPIRNLLDEPDSQVWRYPGIEDSQEEKNIPGVLLYRFCDIESRNDKMKRMGHLLKALDVTVGRPAAAMRMDNKHLMNTNDLWYHDFSRPQSKYVADVHAGMCFGIPDKDGRMIYSKSVMSWAELANQAMNLSGIPRLKAPLRFNWPHGLHYASCNMAILNANHPKKRVLREAEENVTIFPDNADVHAKGTLGSYWRVQVQNSGGKLRSQSSIELPIIRFGEASSLWVPDDLPVLMQRYGLSTTEMAAPLTIRETEFQDLLVAEKDGCAYVPGLGLVSHPEILELVMNSQIDEPETAD</sequence>
<dbReference type="RefSeq" id="WP_005741650.1">
    <property type="nucleotide sequence ID" value="NZ_LGLK01000057.1"/>
</dbReference>
<evidence type="ECO:0000256" key="3">
    <source>
        <dbReference type="ARBA" id="ARBA00022806"/>
    </source>
</evidence>
<evidence type="ECO:0000256" key="1">
    <source>
        <dbReference type="ARBA" id="ARBA00022741"/>
    </source>
</evidence>
<dbReference type="PROSITE" id="PS51643">
    <property type="entry name" value="HD_CAS3"/>
    <property type="match status" value="1"/>
</dbReference>
<gene>
    <name evidence="7" type="ORF">AC499_0625</name>
</gene>
<dbReference type="Proteomes" id="UP000037943">
    <property type="component" value="Unassembled WGS sequence"/>
</dbReference>
<dbReference type="GeneID" id="39474805"/>
<dbReference type="InterPro" id="IPR027417">
    <property type="entry name" value="P-loop_NTPase"/>
</dbReference>
<evidence type="ECO:0000313" key="8">
    <source>
        <dbReference type="Proteomes" id="UP000037943"/>
    </source>
</evidence>
<protein>
    <submittedName>
        <fullName evidence="7">CRISPR-associated helicase Cas3 family</fullName>
    </submittedName>
</protein>
<comment type="caution">
    <text evidence="7">The sequence shown here is derived from an EMBL/GenBank/DDBJ whole genome shotgun (WGS) entry which is preliminary data.</text>
</comment>
<keyword evidence="2" id="KW-0378">Hydrolase</keyword>
<keyword evidence="3" id="KW-0347">Helicase</keyword>
<keyword evidence="4" id="KW-0067">ATP-binding</keyword>
<reference evidence="7 8" key="2">
    <citation type="submission" date="2015-10" db="EMBL/GenBank/DDBJ databases">
        <title>Comparative genomics and high-throughput reverse genetic screens identify a new phytobacterial MAMP and an Arabidopsis receptor required for immune elicitation.</title>
        <authorList>
            <person name="Mott G.A."/>
            <person name="Thakur S."/>
            <person name="Wang P.W."/>
            <person name="Desveaux D."/>
            <person name="Guttman D.S."/>
        </authorList>
    </citation>
    <scope>NUCLEOTIDE SEQUENCE [LARGE SCALE GENOMIC DNA]</scope>
    <source>
        <strain evidence="7 8">107</strain>
    </source>
</reference>
<dbReference type="InterPro" id="IPR054712">
    <property type="entry name" value="Cas3-like_dom"/>
</dbReference>
<evidence type="ECO:0000256" key="4">
    <source>
        <dbReference type="ARBA" id="ARBA00022840"/>
    </source>
</evidence>
<keyword evidence="1" id="KW-0547">Nucleotide-binding</keyword>